<comment type="caution">
    <text evidence="2">The sequence shown here is derived from an EMBL/GenBank/DDBJ whole genome shotgun (WGS) entry which is preliminary data.</text>
</comment>
<dbReference type="AlphaFoldDB" id="A0A8H8RFY9"/>
<name>A0A8H8RFY9_9HELO</name>
<feature type="region of interest" description="Disordered" evidence="1">
    <location>
        <begin position="1"/>
        <end position="61"/>
    </location>
</feature>
<evidence type="ECO:0000256" key="1">
    <source>
        <dbReference type="SAM" id="MobiDB-lite"/>
    </source>
</evidence>
<dbReference type="InterPro" id="IPR038883">
    <property type="entry name" value="AN11006-like"/>
</dbReference>
<feature type="region of interest" description="Disordered" evidence="1">
    <location>
        <begin position="92"/>
        <end position="124"/>
    </location>
</feature>
<dbReference type="PANTHER" id="PTHR42085:SF1">
    <property type="entry name" value="F-BOX DOMAIN-CONTAINING PROTEIN"/>
    <property type="match status" value="1"/>
</dbReference>
<evidence type="ECO:0000313" key="2">
    <source>
        <dbReference type="EMBL" id="TVY34239.1"/>
    </source>
</evidence>
<accession>A0A8H8RFY9</accession>
<dbReference type="PANTHER" id="PTHR42085">
    <property type="entry name" value="F-BOX DOMAIN-CONTAINING PROTEIN"/>
    <property type="match status" value="1"/>
</dbReference>
<sequence>MAPRKKKIQPLPRGKVDGYAKKPSHVPKKAAPAASTRASQKRPYEADEEQQPNPYPIKRVNTRFKRPFQISRGSLWREDIKPEDIEELAKKLQEDSSSHATWGNTSQDPIVGNKRKKGKTTAVRRGADGQGIMSYIEMREDLIASTRKAIIPNTLERTPILQVPLEVRERIYGYILQYPKPILLKPDWTTPERNIFVSHSILFTCKQFAHECTSFLYSQNTFQALLRPSTSRQRMYDDTPLLQATFHHLFRHVVLEYAKDCWSIDWFERTATSLQTLVAANPSLDSLTLVLSPKKVGLSTTALGMQPNPITFADFLWDGGVVMQAISKLCPRTLKVVVKKGARRFGIEVDMWGLKILMRGHWEGANEVGVQMAEDRGVMVREELGDLRARFEEVFEDDGVAVAVGRCTVLGEDEGAVKVGHGQLRVQEGVDLDGGRAAALTSAQSLDGSGAIINMAYLTSSVGSSSASNREQDDVWTF</sequence>
<dbReference type="OrthoDB" id="5413827at2759"/>
<dbReference type="Proteomes" id="UP000462212">
    <property type="component" value="Unassembled WGS sequence"/>
</dbReference>
<organism evidence="2 3">
    <name type="scientific">Lachnellula subtilissima</name>
    <dbReference type="NCBI Taxonomy" id="602034"/>
    <lineage>
        <taxon>Eukaryota</taxon>
        <taxon>Fungi</taxon>
        <taxon>Dikarya</taxon>
        <taxon>Ascomycota</taxon>
        <taxon>Pezizomycotina</taxon>
        <taxon>Leotiomycetes</taxon>
        <taxon>Helotiales</taxon>
        <taxon>Lachnaceae</taxon>
        <taxon>Lachnellula</taxon>
    </lineage>
</organism>
<keyword evidence="3" id="KW-1185">Reference proteome</keyword>
<protein>
    <submittedName>
        <fullName evidence="2">Uncharacterized protein</fullName>
    </submittedName>
</protein>
<feature type="compositionally biased region" description="Polar residues" evidence="1">
    <location>
        <begin position="98"/>
        <end position="108"/>
    </location>
</feature>
<proteinExistence type="predicted"/>
<evidence type="ECO:0000313" key="3">
    <source>
        <dbReference type="Proteomes" id="UP000462212"/>
    </source>
</evidence>
<dbReference type="EMBL" id="QGMJ01000673">
    <property type="protein sequence ID" value="TVY34239.1"/>
    <property type="molecule type" value="Genomic_DNA"/>
</dbReference>
<reference evidence="2 3" key="1">
    <citation type="submission" date="2018-05" db="EMBL/GenBank/DDBJ databases">
        <title>Genome sequencing and assembly of the regulated plant pathogen Lachnellula willkommii and related sister species for the development of diagnostic species identification markers.</title>
        <authorList>
            <person name="Giroux E."/>
            <person name="Bilodeau G."/>
        </authorList>
    </citation>
    <scope>NUCLEOTIDE SEQUENCE [LARGE SCALE GENOMIC DNA]</scope>
    <source>
        <strain evidence="2 3">CBS 197.66</strain>
    </source>
</reference>
<gene>
    <name evidence="2" type="ORF">LSUB1_G007561</name>
</gene>